<keyword evidence="2" id="KW-0238">DNA-binding</keyword>
<dbReference type="InterPro" id="IPR012318">
    <property type="entry name" value="HTH_CRP"/>
</dbReference>
<dbReference type="Gene3D" id="1.10.10.10">
    <property type="entry name" value="Winged helix-like DNA-binding domain superfamily/Winged helix DNA-binding domain"/>
    <property type="match status" value="1"/>
</dbReference>
<dbReference type="RefSeq" id="WP_168935111.1">
    <property type="nucleotide sequence ID" value="NZ_CAMDEI010000030.1"/>
</dbReference>
<dbReference type="InterPro" id="IPR018490">
    <property type="entry name" value="cNMP-bd_dom_sf"/>
</dbReference>
<dbReference type="GO" id="GO:0005829">
    <property type="term" value="C:cytosol"/>
    <property type="evidence" value="ECO:0007669"/>
    <property type="project" value="TreeGrafter"/>
</dbReference>
<evidence type="ECO:0000313" key="8">
    <source>
        <dbReference type="Proteomes" id="UP000522333"/>
    </source>
</evidence>
<keyword evidence="1" id="KW-0805">Transcription regulation</keyword>
<dbReference type="InterPro" id="IPR036388">
    <property type="entry name" value="WH-like_DNA-bd_sf"/>
</dbReference>
<dbReference type="PANTHER" id="PTHR24567:SF74">
    <property type="entry name" value="HTH-TYPE TRANSCRIPTIONAL REGULATOR ARCR"/>
    <property type="match status" value="1"/>
</dbReference>
<dbReference type="SUPFAM" id="SSF46785">
    <property type="entry name" value="Winged helix' DNA-binding domain"/>
    <property type="match status" value="1"/>
</dbReference>
<evidence type="ECO:0000256" key="2">
    <source>
        <dbReference type="ARBA" id="ARBA00023125"/>
    </source>
</evidence>
<name>A0A848CFK7_9BACT</name>
<dbReference type="Proteomes" id="UP000522333">
    <property type="component" value="Unassembled WGS sequence"/>
</dbReference>
<dbReference type="SUPFAM" id="SSF51206">
    <property type="entry name" value="cAMP-binding domain-like"/>
    <property type="match status" value="1"/>
</dbReference>
<dbReference type="Gene3D" id="2.60.120.10">
    <property type="entry name" value="Jelly Rolls"/>
    <property type="match status" value="1"/>
</dbReference>
<dbReference type="AlphaFoldDB" id="A0A848CFK7"/>
<dbReference type="SMART" id="SM00419">
    <property type="entry name" value="HTH_CRP"/>
    <property type="match status" value="1"/>
</dbReference>
<keyword evidence="3" id="KW-0804">Transcription</keyword>
<evidence type="ECO:0000259" key="6">
    <source>
        <dbReference type="PROSITE" id="PS51063"/>
    </source>
</evidence>
<evidence type="ECO:0000313" key="7">
    <source>
        <dbReference type="EMBL" id="NME51669.1"/>
    </source>
</evidence>
<dbReference type="InterPro" id="IPR014710">
    <property type="entry name" value="RmlC-like_jellyroll"/>
</dbReference>
<dbReference type="PROSITE" id="PS50042">
    <property type="entry name" value="CNMP_BINDING_3"/>
    <property type="match status" value="1"/>
</dbReference>
<dbReference type="PANTHER" id="PTHR24567">
    <property type="entry name" value="CRP FAMILY TRANSCRIPTIONAL REGULATORY PROTEIN"/>
    <property type="match status" value="1"/>
</dbReference>
<protein>
    <submittedName>
        <fullName evidence="7">Crp/Fnr family transcriptional regulator</fullName>
    </submittedName>
</protein>
<organism evidence="7 8">
    <name type="scientific">Desulfovibrio piger</name>
    <dbReference type="NCBI Taxonomy" id="901"/>
    <lineage>
        <taxon>Bacteria</taxon>
        <taxon>Pseudomonadati</taxon>
        <taxon>Thermodesulfobacteriota</taxon>
        <taxon>Desulfovibrionia</taxon>
        <taxon>Desulfovibrionales</taxon>
        <taxon>Desulfovibrionaceae</taxon>
        <taxon>Desulfovibrio</taxon>
    </lineage>
</organism>
<reference evidence="7 8" key="1">
    <citation type="submission" date="2020-04" db="EMBL/GenBank/DDBJ databases">
        <authorList>
            <person name="Hitch T.C.A."/>
            <person name="Wylensek D."/>
            <person name="Clavel T."/>
        </authorList>
    </citation>
    <scope>NUCLEOTIDE SEQUENCE [LARGE SCALE GENOMIC DNA]</scope>
    <source>
        <strain evidence="7 8">PG-251-APC-1</strain>
    </source>
</reference>
<gene>
    <name evidence="7" type="ORF">HF854_03780</name>
</gene>
<feature type="region of interest" description="Disordered" evidence="4">
    <location>
        <begin position="1"/>
        <end position="22"/>
    </location>
</feature>
<feature type="domain" description="Cyclic nucleotide-binding" evidence="5">
    <location>
        <begin position="24"/>
        <end position="144"/>
    </location>
</feature>
<dbReference type="InterPro" id="IPR050397">
    <property type="entry name" value="Env_Response_Regulators"/>
</dbReference>
<comment type="caution">
    <text evidence="7">The sequence shown here is derived from an EMBL/GenBank/DDBJ whole genome shotgun (WGS) entry which is preliminary data.</text>
</comment>
<evidence type="ECO:0000256" key="1">
    <source>
        <dbReference type="ARBA" id="ARBA00023015"/>
    </source>
</evidence>
<accession>A0A848CFK7</accession>
<dbReference type="PROSITE" id="PS51063">
    <property type="entry name" value="HTH_CRP_2"/>
    <property type="match status" value="1"/>
</dbReference>
<dbReference type="InterPro" id="IPR036390">
    <property type="entry name" value="WH_DNA-bd_sf"/>
</dbReference>
<dbReference type="EMBL" id="JABAFY010000009">
    <property type="protein sequence ID" value="NME51669.1"/>
    <property type="molecule type" value="Genomic_DNA"/>
</dbReference>
<dbReference type="Pfam" id="PF00027">
    <property type="entry name" value="cNMP_binding"/>
    <property type="match status" value="1"/>
</dbReference>
<evidence type="ECO:0000259" key="5">
    <source>
        <dbReference type="PROSITE" id="PS50042"/>
    </source>
</evidence>
<dbReference type="GO" id="GO:0003700">
    <property type="term" value="F:DNA-binding transcription factor activity"/>
    <property type="evidence" value="ECO:0007669"/>
    <property type="project" value="TreeGrafter"/>
</dbReference>
<dbReference type="CDD" id="cd00038">
    <property type="entry name" value="CAP_ED"/>
    <property type="match status" value="1"/>
</dbReference>
<sequence length="236" mass="26687">MDQKKGNRPPDPQSLRDALRHSPLGRWLDERETGLVLGTGRLAEMRAGDVLFREGDEIRHVPFVLSGEVKLVKMGPQGREYVLHLTRGGAFPDPGALFYEAPLPATAVALGPGRLLWLERATMDRLLDGNPRLARWLLQVLAARQRLFVNKVAGSQGMISVSRRVAGWLLHRSRMEEGRRQLELPGTRELMARLLGLSRESLSRELNELAREGAIRLERRRVELLDMAVLERRAQD</sequence>
<dbReference type="InterPro" id="IPR000595">
    <property type="entry name" value="cNMP-bd_dom"/>
</dbReference>
<proteinExistence type="predicted"/>
<evidence type="ECO:0000256" key="4">
    <source>
        <dbReference type="SAM" id="MobiDB-lite"/>
    </source>
</evidence>
<feature type="domain" description="HTH crp-type" evidence="6">
    <location>
        <begin position="159"/>
        <end position="228"/>
    </location>
</feature>
<dbReference type="GO" id="GO:0003677">
    <property type="term" value="F:DNA binding"/>
    <property type="evidence" value="ECO:0007669"/>
    <property type="project" value="UniProtKB-KW"/>
</dbReference>
<dbReference type="SMART" id="SM00100">
    <property type="entry name" value="cNMP"/>
    <property type="match status" value="1"/>
</dbReference>
<dbReference type="Pfam" id="PF13545">
    <property type="entry name" value="HTH_Crp_2"/>
    <property type="match status" value="1"/>
</dbReference>
<evidence type="ECO:0000256" key="3">
    <source>
        <dbReference type="ARBA" id="ARBA00023163"/>
    </source>
</evidence>